<protein>
    <recommendedName>
        <fullName evidence="2">Cathepsin propeptide inhibitor domain-containing protein</fullName>
    </recommendedName>
</protein>
<evidence type="ECO:0000259" key="2">
    <source>
        <dbReference type="SMART" id="SM00848"/>
    </source>
</evidence>
<gene>
    <name evidence="3" type="ORF">KSP40_PGU010292</name>
</gene>
<evidence type="ECO:0000313" key="4">
    <source>
        <dbReference type="Proteomes" id="UP001412067"/>
    </source>
</evidence>
<dbReference type="SMART" id="SM00848">
    <property type="entry name" value="Inhibitor_I29"/>
    <property type="match status" value="1"/>
</dbReference>
<feature type="chain" id="PRO_5047364485" description="Cathepsin propeptide inhibitor domain-containing protein" evidence="1">
    <location>
        <begin position="20"/>
        <end position="187"/>
    </location>
</feature>
<keyword evidence="1" id="KW-0732">Signal</keyword>
<organism evidence="3 4">
    <name type="scientific">Platanthera guangdongensis</name>
    <dbReference type="NCBI Taxonomy" id="2320717"/>
    <lineage>
        <taxon>Eukaryota</taxon>
        <taxon>Viridiplantae</taxon>
        <taxon>Streptophyta</taxon>
        <taxon>Embryophyta</taxon>
        <taxon>Tracheophyta</taxon>
        <taxon>Spermatophyta</taxon>
        <taxon>Magnoliopsida</taxon>
        <taxon>Liliopsida</taxon>
        <taxon>Asparagales</taxon>
        <taxon>Orchidaceae</taxon>
        <taxon>Orchidoideae</taxon>
        <taxon>Orchideae</taxon>
        <taxon>Orchidinae</taxon>
        <taxon>Platanthera</taxon>
    </lineage>
</organism>
<dbReference type="EMBL" id="JBBWWR010000016">
    <property type="protein sequence ID" value="KAK8948197.1"/>
    <property type="molecule type" value="Genomic_DNA"/>
</dbReference>
<feature type="domain" description="Cathepsin propeptide inhibitor" evidence="2">
    <location>
        <begin position="47"/>
        <end position="103"/>
    </location>
</feature>
<comment type="caution">
    <text evidence="3">The sequence shown here is derived from an EMBL/GenBank/DDBJ whole genome shotgun (WGS) entry which is preliminary data.</text>
</comment>
<sequence length="187" mass="20294">MALASAALLLLLSFSAGTAYRSEDELLIHEVTDHLPAATLPATEERFRSFMGVHGKEYGSREEYLRKLGVFARNLSWAAEHQLLDPTAEHGITPFSDLTAEEFERMMGLTGAAPPAAAAEYPQAPVLAAEGLPENFDWREKGAVTDPDCDIAQELLQSPFCAPRKTGGDHSRVVLGFAPQQIRGTKG</sequence>
<dbReference type="Pfam" id="PF08246">
    <property type="entry name" value="Inhibitor_I29"/>
    <property type="match status" value="1"/>
</dbReference>
<feature type="signal peptide" evidence="1">
    <location>
        <begin position="1"/>
        <end position="19"/>
    </location>
</feature>
<dbReference type="SUPFAM" id="SSF54001">
    <property type="entry name" value="Cysteine proteinases"/>
    <property type="match status" value="1"/>
</dbReference>
<dbReference type="Proteomes" id="UP001412067">
    <property type="component" value="Unassembled WGS sequence"/>
</dbReference>
<keyword evidence="4" id="KW-1185">Reference proteome</keyword>
<evidence type="ECO:0000313" key="3">
    <source>
        <dbReference type="EMBL" id="KAK8948197.1"/>
    </source>
</evidence>
<name>A0ABR2LT47_9ASPA</name>
<accession>A0ABR2LT47</accession>
<dbReference type="InterPro" id="IPR013201">
    <property type="entry name" value="Prot_inhib_I29"/>
</dbReference>
<dbReference type="Gene3D" id="3.90.70.10">
    <property type="entry name" value="Cysteine proteinases"/>
    <property type="match status" value="1"/>
</dbReference>
<reference evidence="3 4" key="1">
    <citation type="journal article" date="2022" name="Nat. Plants">
        <title>Genomes of leafy and leafless Platanthera orchids illuminate the evolution of mycoheterotrophy.</title>
        <authorList>
            <person name="Li M.H."/>
            <person name="Liu K.W."/>
            <person name="Li Z."/>
            <person name="Lu H.C."/>
            <person name="Ye Q.L."/>
            <person name="Zhang D."/>
            <person name="Wang J.Y."/>
            <person name="Li Y.F."/>
            <person name="Zhong Z.M."/>
            <person name="Liu X."/>
            <person name="Yu X."/>
            <person name="Liu D.K."/>
            <person name="Tu X.D."/>
            <person name="Liu B."/>
            <person name="Hao Y."/>
            <person name="Liao X.Y."/>
            <person name="Jiang Y.T."/>
            <person name="Sun W.H."/>
            <person name="Chen J."/>
            <person name="Chen Y.Q."/>
            <person name="Ai Y."/>
            <person name="Zhai J.W."/>
            <person name="Wu S.S."/>
            <person name="Zhou Z."/>
            <person name="Hsiao Y.Y."/>
            <person name="Wu W.L."/>
            <person name="Chen Y.Y."/>
            <person name="Lin Y.F."/>
            <person name="Hsu J.L."/>
            <person name="Li C.Y."/>
            <person name="Wang Z.W."/>
            <person name="Zhao X."/>
            <person name="Zhong W.Y."/>
            <person name="Ma X.K."/>
            <person name="Ma L."/>
            <person name="Huang J."/>
            <person name="Chen G.Z."/>
            <person name="Huang M.Z."/>
            <person name="Huang L."/>
            <person name="Peng D.H."/>
            <person name="Luo Y.B."/>
            <person name="Zou S.Q."/>
            <person name="Chen S.P."/>
            <person name="Lan S."/>
            <person name="Tsai W.C."/>
            <person name="Van de Peer Y."/>
            <person name="Liu Z.J."/>
        </authorList>
    </citation>
    <scope>NUCLEOTIDE SEQUENCE [LARGE SCALE GENOMIC DNA]</scope>
    <source>
        <strain evidence="3">Lor288</strain>
    </source>
</reference>
<dbReference type="InterPro" id="IPR038765">
    <property type="entry name" value="Papain-like_cys_pep_sf"/>
</dbReference>
<proteinExistence type="predicted"/>
<evidence type="ECO:0000256" key="1">
    <source>
        <dbReference type="SAM" id="SignalP"/>
    </source>
</evidence>